<keyword evidence="1" id="KW-0472">Membrane</keyword>
<evidence type="ECO:0000313" key="2">
    <source>
        <dbReference type="EMBL" id="MFC4553873.1"/>
    </source>
</evidence>
<feature type="transmembrane region" description="Helical" evidence="1">
    <location>
        <begin position="42"/>
        <end position="64"/>
    </location>
</feature>
<keyword evidence="1" id="KW-1133">Transmembrane helix</keyword>
<evidence type="ECO:0000313" key="3">
    <source>
        <dbReference type="Proteomes" id="UP001595955"/>
    </source>
</evidence>
<protein>
    <submittedName>
        <fullName evidence="2">Uncharacterized protein</fullName>
    </submittedName>
</protein>
<proteinExistence type="predicted"/>
<reference evidence="3" key="1">
    <citation type="journal article" date="2019" name="Int. J. Syst. Evol. Microbiol.">
        <title>The Global Catalogue of Microorganisms (GCM) 10K type strain sequencing project: providing services to taxonomists for standard genome sequencing and annotation.</title>
        <authorList>
            <consortium name="The Broad Institute Genomics Platform"/>
            <consortium name="The Broad Institute Genome Sequencing Center for Infectious Disease"/>
            <person name="Wu L."/>
            <person name="Ma J."/>
        </authorList>
    </citation>
    <scope>NUCLEOTIDE SEQUENCE [LARGE SCALE GENOMIC DNA]</scope>
    <source>
        <strain evidence="3">JCM 3369</strain>
    </source>
</reference>
<accession>A0ABV9D7I3</accession>
<evidence type="ECO:0000256" key="1">
    <source>
        <dbReference type="SAM" id="Phobius"/>
    </source>
</evidence>
<comment type="caution">
    <text evidence="2">The sequence shown here is derived from an EMBL/GenBank/DDBJ whole genome shotgun (WGS) entry which is preliminary data.</text>
</comment>
<dbReference type="EMBL" id="JBHSGF010000001">
    <property type="protein sequence ID" value="MFC4553873.1"/>
    <property type="molecule type" value="Genomic_DNA"/>
</dbReference>
<dbReference type="RefSeq" id="WP_122823105.1">
    <property type="nucleotide sequence ID" value="NZ_CP033325.1"/>
</dbReference>
<sequence length="75" mass="8551">MTETRRPSPISPQWAPWWIYLVVLLGANYLREGLFPTGHLPVPVAVVIALGQAAVLFTLVTAIWRWTRPRTRERG</sequence>
<keyword evidence="3" id="KW-1185">Reference proteome</keyword>
<keyword evidence="1" id="KW-0812">Transmembrane</keyword>
<gene>
    <name evidence="2" type="ORF">ACFO3F_01310</name>
</gene>
<dbReference type="Proteomes" id="UP001595955">
    <property type="component" value="Unassembled WGS sequence"/>
</dbReference>
<feature type="transmembrane region" description="Helical" evidence="1">
    <location>
        <begin position="12"/>
        <end position="30"/>
    </location>
</feature>
<organism evidence="2 3">
    <name type="scientific">Georgenia faecalis</name>
    <dbReference type="NCBI Taxonomy" id="2483799"/>
    <lineage>
        <taxon>Bacteria</taxon>
        <taxon>Bacillati</taxon>
        <taxon>Actinomycetota</taxon>
        <taxon>Actinomycetes</taxon>
        <taxon>Micrococcales</taxon>
        <taxon>Bogoriellaceae</taxon>
        <taxon>Georgenia</taxon>
    </lineage>
</organism>
<name>A0ABV9D7I3_9MICO</name>